<proteinExistence type="predicted"/>
<reference evidence="1 2" key="1">
    <citation type="journal article" date="2021" name="Nat. Commun.">
        <title>Incipient diploidization of the medicinal plant Perilla within 10,000 years.</title>
        <authorList>
            <person name="Zhang Y."/>
            <person name="Shen Q."/>
            <person name="Leng L."/>
            <person name="Zhang D."/>
            <person name="Chen S."/>
            <person name="Shi Y."/>
            <person name="Ning Z."/>
            <person name="Chen S."/>
        </authorList>
    </citation>
    <scope>NUCLEOTIDE SEQUENCE [LARGE SCALE GENOMIC DNA]</scope>
    <source>
        <strain evidence="2">cv. PC099</strain>
    </source>
</reference>
<keyword evidence="2" id="KW-1185">Reference proteome</keyword>
<dbReference type="Proteomes" id="UP001190926">
    <property type="component" value="Unassembled WGS sequence"/>
</dbReference>
<sequence length="53" mass="6189">MQEEDYVDYTCLVDNDATHFDNSLQELRGFSSHLYQTAQYFEATFLAAQDKSM</sequence>
<gene>
    <name evidence="1" type="ORF">C2S53_015728</name>
</gene>
<organism evidence="1 2">
    <name type="scientific">Perilla frutescens var. hirtella</name>
    <name type="common">Perilla citriodora</name>
    <name type="synonym">Perilla setoyensis</name>
    <dbReference type="NCBI Taxonomy" id="608512"/>
    <lineage>
        <taxon>Eukaryota</taxon>
        <taxon>Viridiplantae</taxon>
        <taxon>Streptophyta</taxon>
        <taxon>Embryophyta</taxon>
        <taxon>Tracheophyta</taxon>
        <taxon>Spermatophyta</taxon>
        <taxon>Magnoliopsida</taxon>
        <taxon>eudicotyledons</taxon>
        <taxon>Gunneridae</taxon>
        <taxon>Pentapetalae</taxon>
        <taxon>asterids</taxon>
        <taxon>lamiids</taxon>
        <taxon>Lamiales</taxon>
        <taxon>Lamiaceae</taxon>
        <taxon>Nepetoideae</taxon>
        <taxon>Elsholtzieae</taxon>
        <taxon>Perilla</taxon>
    </lineage>
</organism>
<evidence type="ECO:0000313" key="1">
    <source>
        <dbReference type="EMBL" id="KAH6829381.1"/>
    </source>
</evidence>
<name>A0AAD4J8Y6_PERFH</name>
<dbReference type="EMBL" id="SDAM02000109">
    <property type="protein sequence ID" value="KAH6829381.1"/>
    <property type="molecule type" value="Genomic_DNA"/>
</dbReference>
<dbReference type="AlphaFoldDB" id="A0AAD4J8Y6"/>
<accession>A0AAD4J8Y6</accession>
<protein>
    <submittedName>
        <fullName evidence="1">Uncharacterized protein</fullName>
    </submittedName>
</protein>
<evidence type="ECO:0000313" key="2">
    <source>
        <dbReference type="Proteomes" id="UP001190926"/>
    </source>
</evidence>
<comment type="caution">
    <text evidence="1">The sequence shown here is derived from an EMBL/GenBank/DDBJ whole genome shotgun (WGS) entry which is preliminary data.</text>
</comment>